<accession>A0A8J3ZI96</accession>
<organism evidence="1 2">
    <name type="scientific">Virgisporangium aurantiacum</name>
    <dbReference type="NCBI Taxonomy" id="175570"/>
    <lineage>
        <taxon>Bacteria</taxon>
        <taxon>Bacillati</taxon>
        <taxon>Actinomycetota</taxon>
        <taxon>Actinomycetes</taxon>
        <taxon>Micromonosporales</taxon>
        <taxon>Micromonosporaceae</taxon>
        <taxon>Virgisporangium</taxon>
    </lineage>
</organism>
<protein>
    <submittedName>
        <fullName evidence="1">Uncharacterized protein</fullName>
    </submittedName>
</protein>
<comment type="caution">
    <text evidence="1">The sequence shown here is derived from an EMBL/GenBank/DDBJ whole genome shotgun (WGS) entry which is preliminary data.</text>
</comment>
<name>A0A8J3ZI96_9ACTN</name>
<gene>
    <name evidence="1" type="ORF">Vau01_122450</name>
</gene>
<dbReference type="EMBL" id="BOPG01000127">
    <property type="protein sequence ID" value="GIJ64729.1"/>
    <property type="molecule type" value="Genomic_DNA"/>
</dbReference>
<evidence type="ECO:0000313" key="2">
    <source>
        <dbReference type="Proteomes" id="UP000612585"/>
    </source>
</evidence>
<dbReference type="AlphaFoldDB" id="A0A8J3ZI96"/>
<evidence type="ECO:0000313" key="1">
    <source>
        <dbReference type="EMBL" id="GIJ64729.1"/>
    </source>
</evidence>
<dbReference type="Proteomes" id="UP000612585">
    <property type="component" value="Unassembled WGS sequence"/>
</dbReference>
<sequence>MLAAGIALALFTEVDPVALRSLRVAALRPPWHQLTIPYDLQAARAVVTQKYHGNQPLQRNAVFYVPRPARPLLRSAAGSCTALDKNRHTGSSAASPRSTLAVEDAAARYGITLPHRPVELLGLWQLRVRWSWLGERFHPDPPGRHRPAGLACHTAITPAEPRAPP</sequence>
<keyword evidence="2" id="KW-1185">Reference proteome</keyword>
<proteinExistence type="predicted"/>
<reference evidence="1" key="1">
    <citation type="submission" date="2021-01" db="EMBL/GenBank/DDBJ databases">
        <title>Whole genome shotgun sequence of Virgisporangium aurantiacum NBRC 16421.</title>
        <authorList>
            <person name="Komaki H."/>
            <person name="Tamura T."/>
        </authorList>
    </citation>
    <scope>NUCLEOTIDE SEQUENCE</scope>
    <source>
        <strain evidence="1">NBRC 16421</strain>
    </source>
</reference>